<dbReference type="InterPro" id="IPR012818">
    <property type="entry name" value="CbiE"/>
</dbReference>
<dbReference type="RefSeq" id="WP_135767405.1">
    <property type="nucleotide sequence ID" value="NZ_RQET01000004.1"/>
</dbReference>
<dbReference type="InterPro" id="IPR014777">
    <property type="entry name" value="4pyrrole_Mease_sub1"/>
</dbReference>
<evidence type="ECO:0000259" key="6">
    <source>
        <dbReference type="Pfam" id="PF00590"/>
    </source>
</evidence>
<dbReference type="PANTHER" id="PTHR43182:SF1">
    <property type="entry name" value="COBALT-PRECORRIN-7 C(5)-METHYLTRANSFERASE"/>
    <property type="match status" value="1"/>
</dbReference>
<dbReference type="PIRSF" id="PIRSF036428">
    <property type="entry name" value="CobL"/>
    <property type="match status" value="1"/>
</dbReference>
<dbReference type="InterPro" id="IPR020596">
    <property type="entry name" value="rRNA_Ade_Mease_Trfase_CS"/>
</dbReference>
<evidence type="ECO:0000256" key="5">
    <source>
        <dbReference type="ARBA" id="ARBA00022691"/>
    </source>
</evidence>
<keyword evidence="4 8" id="KW-0808">Transferase</keyword>
<dbReference type="NCBIfam" id="TIGR02469">
    <property type="entry name" value="CbiT"/>
    <property type="match status" value="1"/>
</dbReference>
<proteinExistence type="predicted"/>
<dbReference type="InterPro" id="IPR014008">
    <property type="entry name" value="Cbl_synth_MTase_CbiT"/>
</dbReference>
<dbReference type="GO" id="GO:0009236">
    <property type="term" value="P:cobalamin biosynthetic process"/>
    <property type="evidence" value="ECO:0007669"/>
    <property type="project" value="UniProtKB-UniPathway"/>
</dbReference>
<feature type="domain" description="Tetrapyrrole methylase" evidence="6">
    <location>
        <begin position="4"/>
        <end position="191"/>
    </location>
</feature>
<feature type="domain" description="TRM5/TYW2-like methyltransferase" evidence="7">
    <location>
        <begin position="251"/>
        <end position="351"/>
    </location>
</feature>
<dbReference type="EMBL" id="RQET01000004">
    <property type="protein sequence ID" value="TGK12002.1"/>
    <property type="molecule type" value="Genomic_DNA"/>
</dbReference>
<dbReference type="InterPro" id="IPR035996">
    <property type="entry name" value="4pyrrol_Methylase_sf"/>
</dbReference>
<protein>
    <submittedName>
        <fullName evidence="8">Precorrin-6y C5,15-methyltransferase (Decarboxylating) subunit CbiE</fullName>
    </submittedName>
</protein>
<reference evidence="8" key="1">
    <citation type="journal article" date="2019" name="PLoS Negl. Trop. Dis.">
        <title>Revisiting the worldwide diversity of Leptospira species in the environment.</title>
        <authorList>
            <person name="Vincent A.T."/>
            <person name="Schiettekatte O."/>
            <person name="Bourhy P."/>
            <person name="Veyrier F.J."/>
            <person name="Picardeau M."/>
        </authorList>
    </citation>
    <scope>NUCLEOTIDE SEQUENCE [LARGE SCALE GENOMIC DNA]</scope>
    <source>
        <strain evidence="8">SSW15</strain>
    </source>
</reference>
<dbReference type="Gene3D" id="3.30.950.10">
    <property type="entry name" value="Methyltransferase, Cobalt-precorrin-4 Transmethylase, Domain 2"/>
    <property type="match status" value="1"/>
</dbReference>
<name>A0A4R9GGZ4_9LEPT</name>
<dbReference type="PROSITE" id="PS01131">
    <property type="entry name" value="RRNA_A_DIMETH"/>
    <property type="match status" value="1"/>
</dbReference>
<evidence type="ECO:0000256" key="1">
    <source>
        <dbReference type="ARBA" id="ARBA00004953"/>
    </source>
</evidence>
<dbReference type="Proteomes" id="UP000298458">
    <property type="component" value="Unassembled WGS sequence"/>
</dbReference>
<dbReference type="Pfam" id="PF00590">
    <property type="entry name" value="TP_methylase"/>
    <property type="match status" value="1"/>
</dbReference>
<comment type="caution">
    <text evidence="8">The sequence shown here is derived from an EMBL/GenBank/DDBJ whole genome shotgun (WGS) entry which is preliminary data.</text>
</comment>
<evidence type="ECO:0000313" key="8">
    <source>
        <dbReference type="EMBL" id="TGK12002.1"/>
    </source>
</evidence>
<dbReference type="Pfam" id="PF02475">
    <property type="entry name" value="TRM5-TYW2_MTfase"/>
    <property type="match status" value="1"/>
</dbReference>
<dbReference type="CDD" id="cd02440">
    <property type="entry name" value="AdoMet_MTases"/>
    <property type="match status" value="1"/>
</dbReference>
<dbReference type="GO" id="GO:0008276">
    <property type="term" value="F:protein methyltransferase activity"/>
    <property type="evidence" value="ECO:0007669"/>
    <property type="project" value="InterPro"/>
</dbReference>
<dbReference type="UniPathway" id="UPA00148"/>
<dbReference type="InterPro" id="IPR000878">
    <property type="entry name" value="4pyrrol_Mease"/>
</dbReference>
<evidence type="ECO:0000259" key="7">
    <source>
        <dbReference type="Pfam" id="PF02475"/>
    </source>
</evidence>
<accession>A0A4R9GGZ4</accession>
<keyword evidence="2" id="KW-0169">Cobalamin biosynthesis</keyword>
<dbReference type="SUPFAM" id="SSF53335">
    <property type="entry name" value="S-adenosyl-L-methionine-dependent methyltransferases"/>
    <property type="match status" value="1"/>
</dbReference>
<dbReference type="GO" id="GO:0000179">
    <property type="term" value="F:rRNA (adenine-N6,N6-)-dimethyltransferase activity"/>
    <property type="evidence" value="ECO:0007669"/>
    <property type="project" value="InterPro"/>
</dbReference>
<dbReference type="InterPro" id="IPR056743">
    <property type="entry name" value="TRM5-TYW2-like_MTfase"/>
</dbReference>
<evidence type="ECO:0000256" key="3">
    <source>
        <dbReference type="ARBA" id="ARBA00022603"/>
    </source>
</evidence>
<dbReference type="InterPro" id="IPR029063">
    <property type="entry name" value="SAM-dependent_MTases_sf"/>
</dbReference>
<keyword evidence="5" id="KW-0949">S-adenosyl-L-methionine</keyword>
<dbReference type="Gene3D" id="3.40.50.150">
    <property type="entry name" value="Vaccinia Virus protein VP39"/>
    <property type="match status" value="1"/>
</dbReference>
<gene>
    <name evidence="8" type="primary">cbiE</name>
    <name evidence="8" type="ORF">EHO60_06930</name>
</gene>
<dbReference type="SUPFAM" id="SSF53790">
    <property type="entry name" value="Tetrapyrrole methylase"/>
    <property type="match status" value="1"/>
</dbReference>
<sequence length="413" mass="45081">MKAVVVVGIGDDGCVGLSSLAMGAIAMSTVLAGGSRHLDFFPQFEGERIVLKENISSAIDRIAELCQENTVCVLASGDPLFYGIGRMIRKKIGAEHVEFLPAPSSMQRAFSKIGINWEDAKIISLHGRKMRGFVNKLKFHNKIGFFTDASNSPSAIAKYMKKYGEEKWIAYVCENLGSAGETARKFTISELCEASDISDLNVLILIRDESDKRIPATVPYLDEMQYAKRIPKKGLITKKEVRVLSLAALEIRPNSIVWDIGAGSGSVSVEAAHLAYDGEVYAVEIDPEGIEIIEENVLSHKTDNVIVIHGRAPEAIMDLPAPDCVFVGGSKGSLAEIIETSYQKLNPGGRIVVNAITLDNVSEAYSTFKSLGIDQEVILMNISRGQKLADYLRYEALNPIHIFSATKPLQEAT</sequence>
<evidence type="ECO:0000256" key="4">
    <source>
        <dbReference type="ARBA" id="ARBA00022679"/>
    </source>
</evidence>
<dbReference type="Gene3D" id="3.40.1010.10">
    <property type="entry name" value="Cobalt-precorrin-4 Transmethylase, Domain 1"/>
    <property type="match status" value="1"/>
</dbReference>
<dbReference type="AlphaFoldDB" id="A0A4R9GGZ4"/>
<evidence type="ECO:0000313" key="9">
    <source>
        <dbReference type="Proteomes" id="UP000298458"/>
    </source>
</evidence>
<dbReference type="InterPro" id="IPR006365">
    <property type="entry name" value="Cbl_synth_CobL"/>
</dbReference>
<organism evidence="8 9">
    <name type="scientific">Leptospira fletcheri</name>
    <dbReference type="NCBI Taxonomy" id="2484981"/>
    <lineage>
        <taxon>Bacteria</taxon>
        <taxon>Pseudomonadati</taxon>
        <taxon>Spirochaetota</taxon>
        <taxon>Spirochaetia</taxon>
        <taxon>Leptospirales</taxon>
        <taxon>Leptospiraceae</taxon>
        <taxon>Leptospira</taxon>
    </lineage>
</organism>
<dbReference type="CDD" id="cd11644">
    <property type="entry name" value="Precorrin-6Y-MT"/>
    <property type="match status" value="1"/>
</dbReference>
<keyword evidence="9" id="KW-1185">Reference proteome</keyword>
<comment type="pathway">
    <text evidence="1">Cofactor biosynthesis; adenosylcobalamin biosynthesis.</text>
</comment>
<evidence type="ECO:0000256" key="2">
    <source>
        <dbReference type="ARBA" id="ARBA00022573"/>
    </source>
</evidence>
<dbReference type="InterPro" id="IPR014776">
    <property type="entry name" value="4pyrrole_Mease_sub2"/>
</dbReference>
<dbReference type="NCBIfam" id="TIGR02467">
    <property type="entry name" value="CbiE"/>
    <property type="match status" value="1"/>
</dbReference>
<dbReference type="PANTHER" id="PTHR43182">
    <property type="entry name" value="COBALT-PRECORRIN-6B C(15)-METHYLTRANSFERASE (DECARBOXYLATING)"/>
    <property type="match status" value="1"/>
</dbReference>
<dbReference type="OrthoDB" id="9780707at2"/>
<keyword evidence="3 8" id="KW-0489">Methyltransferase</keyword>
<dbReference type="InterPro" id="IPR050714">
    <property type="entry name" value="Cobalamin_biosynth_MTase"/>
</dbReference>